<gene>
    <name evidence="3" type="ORF">SFC79_10860</name>
</gene>
<evidence type="ECO:0000313" key="3">
    <source>
        <dbReference type="EMBL" id="MDZ5662266.1"/>
    </source>
</evidence>
<dbReference type="InterPro" id="IPR035965">
    <property type="entry name" value="PAS-like_dom_sf"/>
</dbReference>
<dbReference type="RefSeq" id="WP_322424353.1">
    <property type="nucleotide sequence ID" value="NZ_JAXQPW010000002.1"/>
</dbReference>
<organism evidence="3 4">
    <name type="scientific">Nocardioides renjunii</name>
    <dbReference type="NCBI Taxonomy" id="3095075"/>
    <lineage>
        <taxon>Bacteria</taxon>
        <taxon>Bacillati</taxon>
        <taxon>Actinomycetota</taxon>
        <taxon>Actinomycetes</taxon>
        <taxon>Propionibacteriales</taxon>
        <taxon>Nocardioidaceae</taxon>
        <taxon>Nocardioides</taxon>
    </lineage>
</organism>
<name>A0ABU5KBE5_9ACTN</name>
<dbReference type="CDD" id="cd16936">
    <property type="entry name" value="HATPase_RsbW-like"/>
    <property type="match status" value="1"/>
</dbReference>
<comment type="caution">
    <text evidence="3">The sequence shown here is derived from an EMBL/GenBank/DDBJ whole genome shotgun (WGS) entry which is preliminary data.</text>
</comment>
<dbReference type="InterPro" id="IPR050267">
    <property type="entry name" value="Anti-sigma-factor_SerPK"/>
</dbReference>
<sequence>MSGAARVTLTLSPEPVAASRARHAVREALTESGAEHLLDAAQLVVSELVTNAVVHAGTPVHVRVTAETDAVRVEVEDASPHLPAERSRTVTAGTGRGLKLVTEQADRWDVVATGEGKIVWFEIGVLSVPFAGHRRPATPPPRVTPVVLRHVPLLMHWAWQEHAAALLREYLLFRLDKDDAAIDDHAAASTALNVLDAQLPRPELPEDPDALLATVVEPQATCDEVVVLVPTVSVHHFVVLDNLLERAIAAAQDGRLLSAPIQPEIRQMRAWLCAQVGKQAAHGPPTPWRPAANPGVDIGDVLDRRPAYARLLAPDSLALVTSDAHVILAVSPRLVSFLRYRESSELLGRRVLAVVPPRFHQAHVAGATLHATNGRDVLLHQWVSVPVVRADGGESLVELLVEPQHVGDERVFVAEFREL</sequence>
<dbReference type="Gene3D" id="3.30.565.10">
    <property type="entry name" value="Histidine kinase-like ATPase, C-terminal domain"/>
    <property type="match status" value="1"/>
</dbReference>
<keyword evidence="4" id="KW-1185">Reference proteome</keyword>
<keyword evidence="3" id="KW-0547">Nucleotide-binding</keyword>
<dbReference type="SUPFAM" id="SSF55874">
    <property type="entry name" value="ATPase domain of HSP90 chaperone/DNA topoisomerase II/histidine kinase"/>
    <property type="match status" value="1"/>
</dbReference>
<keyword evidence="1" id="KW-0723">Serine/threonine-protein kinase</keyword>
<accession>A0ABU5KBE5</accession>
<dbReference type="InterPro" id="IPR003594">
    <property type="entry name" value="HATPase_dom"/>
</dbReference>
<dbReference type="EMBL" id="JAXQPW010000002">
    <property type="protein sequence ID" value="MDZ5662266.1"/>
    <property type="molecule type" value="Genomic_DNA"/>
</dbReference>
<dbReference type="SUPFAM" id="SSF55785">
    <property type="entry name" value="PYP-like sensor domain (PAS domain)"/>
    <property type="match status" value="1"/>
</dbReference>
<dbReference type="GO" id="GO:0005524">
    <property type="term" value="F:ATP binding"/>
    <property type="evidence" value="ECO:0007669"/>
    <property type="project" value="UniProtKB-KW"/>
</dbReference>
<reference evidence="3 4" key="1">
    <citation type="submission" date="2023-11" db="EMBL/GenBank/DDBJ databases">
        <title>Novel species in genus Nocardioides.</title>
        <authorList>
            <person name="Zhou H."/>
        </authorList>
    </citation>
    <scope>NUCLEOTIDE SEQUENCE [LARGE SCALE GENOMIC DNA]</scope>
    <source>
        <strain evidence="3 4">S-58</strain>
    </source>
</reference>
<evidence type="ECO:0000259" key="2">
    <source>
        <dbReference type="Pfam" id="PF13581"/>
    </source>
</evidence>
<protein>
    <submittedName>
        <fullName evidence="3">ATP-binding protein</fullName>
    </submittedName>
</protein>
<dbReference type="Proteomes" id="UP001291999">
    <property type="component" value="Unassembled WGS sequence"/>
</dbReference>
<evidence type="ECO:0000313" key="4">
    <source>
        <dbReference type="Proteomes" id="UP001291999"/>
    </source>
</evidence>
<keyword evidence="1" id="KW-0808">Transferase</keyword>
<evidence type="ECO:0000256" key="1">
    <source>
        <dbReference type="ARBA" id="ARBA00022527"/>
    </source>
</evidence>
<dbReference type="InterPro" id="IPR036890">
    <property type="entry name" value="HATPase_C_sf"/>
</dbReference>
<proteinExistence type="predicted"/>
<dbReference type="PANTHER" id="PTHR35526">
    <property type="entry name" value="ANTI-SIGMA-F FACTOR RSBW-RELATED"/>
    <property type="match status" value="1"/>
</dbReference>
<dbReference type="Gene3D" id="3.30.450.20">
    <property type="entry name" value="PAS domain"/>
    <property type="match status" value="1"/>
</dbReference>
<dbReference type="Pfam" id="PF13581">
    <property type="entry name" value="HATPase_c_2"/>
    <property type="match status" value="1"/>
</dbReference>
<dbReference type="PANTHER" id="PTHR35526:SF3">
    <property type="entry name" value="ANTI-SIGMA-F FACTOR RSBW"/>
    <property type="match status" value="1"/>
</dbReference>
<keyword evidence="3" id="KW-0067">ATP-binding</keyword>
<feature type="domain" description="Histidine kinase/HSP90-like ATPase" evidence="2">
    <location>
        <begin position="12"/>
        <end position="121"/>
    </location>
</feature>
<keyword evidence="1" id="KW-0418">Kinase</keyword>